<dbReference type="PANTHER" id="PTHR37245:SF4">
    <property type="entry name" value="PAMP-INDUCED SECRETED PEPTIDE 1"/>
    <property type="match status" value="1"/>
</dbReference>
<accession>A0A2I0AJZ8</accession>
<dbReference type="PROSITE" id="PS51257">
    <property type="entry name" value="PROKAR_LIPOPROTEIN"/>
    <property type="match status" value="1"/>
</dbReference>
<gene>
    <name evidence="2" type="ORF">AXF42_Ash012078</name>
</gene>
<keyword evidence="3" id="KW-1185">Reference proteome</keyword>
<evidence type="ECO:0000313" key="3">
    <source>
        <dbReference type="Proteomes" id="UP000236161"/>
    </source>
</evidence>
<feature type="chain" id="PRO_5014174874" evidence="1">
    <location>
        <begin position="29"/>
        <end position="75"/>
    </location>
</feature>
<dbReference type="AlphaFoldDB" id="A0A2I0AJZ8"/>
<proteinExistence type="predicted"/>
<feature type="signal peptide" evidence="1">
    <location>
        <begin position="1"/>
        <end position="28"/>
    </location>
</feature>
<evidence type="ECO:0000256" key="1">
    <source>
        <dbReference type="SAM" id="SignalP"/>
    </source>
</evidence>
<dbReference type="PANTHER" id="PTHR37245">
    <property type="entry name" value="PAMP-INDUCED SECRETED PEPTIDE 1"/>
    <property type="match status" value="1"/>
</dbReference>
<organism evidence="2 3">
    <name type="scientific">Apostasia shenzhenica</name>
    <dbReference type="NCBI Taxonomy" id="1088818"/>
    <lineage>
        <taxon>Eukaryota</taxon>
        <taxon>Viridiplantae</taxon>
        <taxon>Streptophyta</taxon>
        <taxon>Embryophyta</taxon>
        <taxon>Tracheophyta</taxon>
        <taxon>Spermatophyta</taxon>
        <taxon>Magnoliopsida</taxon>
        <taxon>Liliopsida</taxon>
        <taxon>Asparagales</taxon>
        <taxon>Orchidaceae</taxon>
        <taxon>Apostasioideae</taxon>
        <taxon>Apostasia</taxon>
    </lineage>
</organism>
<name>A0A2I0AJZ8_9ASPA</name>
<dbReference type="GO" id="GO:0006952">
    <property type="term" value="P:defense response"/>
    <property type="evidence" value="ECO:0007669"/>
    <property type="project" value="InterPro"/>
</dbReference>
<dbReference type="EMBL" id="KZ451978">
    <property type="protein sequence ID" value="PKA55786.1"/>
    <property type="molecule type" value="Genomic_DNA"/>
</dbReference>
<keyword evidence="1" id="KW-0732">Signal</keyword>
<evidence type="ECO:0000313" key="2">
    <source>
        <dbReference type="EMBL" id="PKA55786.1"/>
    </source>
</evidence>
<dbReference type="Proteomes" id="UP000236161">
    <property type="component" value="Unassembled WGS sequence"/>
</dbReference>
<dbReference type="InterPro" id="IPR040273">
    <property type="entry name" value="PIP1"/>
</dbReference>
<reference evidence="2 3" key="1">
    <citation type="journal article" date="2017" name="Nature">
        <title>The Apostasia genome and the evolution of orchids.</title>
        <authorList>
            <person name="Zhang G.Q."/>
            <person name="Liu K.W."/>
            <person name="Li Z."/>
            <person name="Lohaus R."/>
            <person name="Hsiao Y.Y."/>
            <person name="Niu S.C."/>
            <person name="Wang J.Y."/>
            <person name="Lin Y.C."/>
            <person name="Xu Q."/>
            <person name="Chen L.J."/>
            <person name="Yoshida K."/>
            <person name="Fujiwara S."/>
            <person name="Wang Z.W."/>
            <person name="Zhang Y.Q."/>
            <person name="Mitsuda N."/>
            <person name="Wang M."/>
            <person name="Liu G.H."/>
            <person name="Pecoraro L."/>
            <person name="Huang H.X."/>
            <person name="Xiao X.J."/>
            <person name="Lin M."/>
            <person name="Wu X.Y."/>
            <person name="Wu W.L."/>
            <person name="Chen Y.Y."/>
            <person name="Chang S.B."/>
            <person name="Sakamoto S."/>
            <person name="Ohme-Takagi M."/>
            <person name="Yagi M."/>
            <person name="Zeng S.J."/>
            <person name="Shen C.Y."/>
            <person name="Yeh C.M."/>
            <person name="Luo Y.B."/>
            <person name="Tsai W.C."/>
            <person name="Van de Peer Y."/>
            <person name="Liu Z.J."/>
        </authorList>
    </citation>
    <scope>NUCLEOTIDE SEQUENCE [LARGE SCALE GENOMIC DNA]</scope>
    <source>
        <strain evidence="3">cv. Shenzhen</strain>
        <tissue evidence="2">Stem</tissue>
    </source>
</reference>
<protein>
    <submittedName>
        <fullName evidence="2">Uncharacterized protein</fullName>
    </submittedName>
</protein>
<sequence length="75" mass="7838">MSPRTSRTLTLAIFIIVVVAACVRSGAALRPIPEEPSGRLGSSALRLSMYEKAREVMASWMARLPSGPSAGGGGH</sequence>